<keyword evidence="1" id="KW-1133">Transmembrane helix</keyword>
<evidence type="ECO:0000313" key="3">
    <source>
        <dbReference type="EMBL" id="PIR96796.1"/>
    </source>
</evidence>
<keyword evidence="1" id="KW-0472">Membrane</keyword>
<evidence type="ECO:0000313" key="4">
    <source>
        <dbReference type="Proteomes" id="UP000230557"/>
    </source>
</evidence>
<dbReference type="InterPro" id="IPR036866">
    <property type="entry name" value="RibonucZ/Hydroxyglut_hydro"/>
</dbReference>
<comment type="caution">
    <text evidence="3">The sequence shown here is derived from an EMBL/GenBank/DDBJ whole genome shotgun (WGS) entry which is preliminary data.</text>
</comment>
<protein>
    <submittedName>
        <fullName evidence="3">MBL fold metallo-hydrolase</fullName>
    </submittedName>
</protein>
<keyword evidence="3" id="KW-0378">Hydrolase</keyword>
<gene>
    <name evidence="3" type="ORF">COT91_04825</name>
</gene>
<accession>A0A2H0VCH9</accession>
<proteinExistence type="predicted"/>
<dbReference type="EMBL" id="PFAJ01000062">
    <property type="protein sequence ID" value="PIR96796.1"/>
    <property type="molecule type" value="Genomic_DNA"/>
</dbReference>
<dbReference type="SUPFAM" id="SSF56281">
    <property type="entry name" value="Metallo-hydrolase/oxidoreductase"/>
    <property type="match status" value="1"/>
</dbReference>
<dbReference type="InterPro" id="IPR001279">
    <property type="entry name" value="Metallo-B-lactamas"/>
</dbReference>
<dbReference type="PANTHER" id="PTHR30619">
    <property type="entry name" value="DNA INTERNALIZATION/COMPETENCE PROTEIN COMEC/REC2"/>
    <property type="match status" value="1"/>
</dbReference>
<dbReference type="InterPro" id="IPR035681">
    <property type="entry name" value="ComA-like_MBL"/>
</dbReference>
<evidence type="ECO:0000259" key="2">
    <source>
        <dbReference type="SMART" id="SM00849"/>
    </source>
</evidence>
<dbReference type="AlphaFoldDB" id="A0A2H0VCH9"/>
<feature type="domain" description="Metallo-beta-lactamase" evidence="2">
    <location>
        <begin position="48"/>
        <end position="247"/>
    </location>
</feature>
<dbReference type="SMART" id="SM00849">
    <property type="entry name" value="Lactamase_B"/>
    <property type="match status" value="1"/>
</dbReference>
<evidence type="ECO:0000256" key="1">
    <source>
        <dbReference type="SAM" id="Phobius"/>
    </source>
</evidence>
<organism evidence="3 4">
    <name type="scientific">Candidatus Doudnabacteria bacterium CG10_big_fil_rev_8_21_14_0_10_41_10</name>
    <dbReference type="NCBI Taxonomy" id="1974551"/>
    <lineage>
        <taxon>Bacteria</taxon>
        <taxon>Candidatus Doudnaibacteriota</taxon>
    </lineage>
</organism>
<feature type="transmembrane region" description="Helical" evidence="1">
    <location>
        <begin position="12"/>
        <end position="33"/>
    </location>
</feature>
<reference evidence="4" key="1">
    <citation type="submission" date="2017-09" db="EMBL/GenBank/DDBJ databases">
        <title>Depth-based differentiation of microbial function through sediment-hosted aquifers and enrichment of novel symbionts in the deep terrestrial subsurface.</title>
        <authorList>
            <person name="Probst A.J."/>
            <person name="Ladd B."/>
            <person name="Jarett J.K."/>
            <person name="Geller-Mcgrath D.E."/>
            <person name="Sieber C.M.K."/>
            <person name="Emerson J.B."/>
            <person name="Anantharaman K."/>
            <person name="Thomas B.C."/>
            <person name="Malmstrom R."/>
            <person name="Stieglmeier M."/>
            <person name="Klingl A."/>
            <person name="Woyke T."/>
            <person name="Ryan C.M."/>
            <person name="Banfield J.F."/>
        </authorList>
    </citation>
    <scope>NUCLEOTIDE SEQUENCE [LARGE SCALE GENOMIC DNA]</scope>
</reference>
<keyword evidence="1" id="KW-0812">Transmembrane</keyword>
<dbReference type="InterPro" id="IPR052159">
    <property type="entry name" value="Competence_DNA_uptake"/>
</dbReference>
<dbReference type="PANTHER" id="PTHR30619:SF1">
    <property type="entry name" value="RECOMBINATION PROTEIN 2"/>
    <property type="match status" value="1"/>
</dbReference>
<dbReference type="Pfam" id="PF00753">
    <property type="entry name" value="Lactamase_B"/>
    <property type="match status" value="1"/>
</dbReference>
<dbReference type="Proteomes" id="UP000230557">
    <property type="component" value="Unassembled WGS sequence"/>
</dbReference>
<dbReference type="Gene3D" id="3.60.15.10">
    <property type="entry name" value="Ribonuclease Z/Hydroxyacylglutathione hydrolase-like"/>
    <property type="match status" value="1"/>
</dbReference>
<sequence length="290" mass="32591">METCYPKVKKIYWQALIILGMLTLLVWLAYFSLRPDYKLHVNFYDVGQGDSIFIETYLGNQILIDGGPDSTVLQKLGTDLPFYDRTIDLVILTHLHADHTAGLIEVLKRYKVKQVMLTRVSYDTQTYKRFLDLLEEKNIHATIARAGQIVYLDDSTVLRVLHPFSDLSGQSFKQVNNTSIISRLSFGKADFLFTGDASRENEQALVSGGYTVSSEVLKVGHQGSRTSSGEQFLNAVSPDYAVISVGEENSYGHPHQEVLDNFEKANIPVSRTDESGDIRFVSDGELLEQL</sequence>
<dbReference type="CDD" id="cd07731">
    <property type="entry name" value="ComA-like_MBL-fold"/>
    <property type="match status" value="1"/>
</dbReference>
<name>A0A2H0VCH9_9BACT</name>
<dbReference type="GO" id="GO:0016787">
    <property type="term" value="F:hydrolase activity"/>
    <property type="evidence" value="ECO:0007669"/>
    <property type="project" value="UniProtKB-KW"/>
</dbReference>